<feature type="region of interest" description="Disordered" evidence="1">
    <location>
        <begin position="1"/>
        <end position="102"/>
    </location>
</feature>
<gene>
    <name evidence="2" type="ORF">TNCV_3696781</name>
</gene>
<reference evidence="2" key="1">
    <citation type="submission" date="2020-08" db="EMBL/GenBank/DDBJ databases">
        <title>Multicomponent nature underlies the extraordinary mechanical properties of spider dragline silk.</title>
        <authorList>
            <person name="Kono N."/>
            <person name="Nakamura H."/>
            <person name="Mori M."/>
            <person name="Yoshida Y."/>
            <person name="Ohtoshi R."/>
            <person name="Malay A.D."/>
            <person name="Moran D.A.P."/>
            <person name="Tomita M."/>
            <person name="Numata K."/>
            <person name="Arakawa K."/>
        </authorList>
    </citation>
    <scope>NUCLEOTIDE SEQUENCE</scope>
</reference>
<feature type="compositionally biased region" description="Basic and acidic residues" evidence="1">
    <location>
        <begin position="91"/>
        <end position="102"/>
    </location>
</feature>
<dbReference type="EMBL" id="BMAU01021292">
    <property type="protein sequence ID" value="GFY09716.1"/>
    <property type="molecule type" value="Genomic_DNA"/>
</dbReference>
<dbReference type="AlphaFoldDB" id="A0A8X6SAT7"/>
<evidence type="ECO:0000313" key="3">
    <source>
        <dbReference type="Proteomes" id="UP000887159"/>
    </source>
</evidence>
<accession>A0A8X6SAT7</accession>
<feature type="compositionally biased region" description="Low complexity" evidence="1">
    <location>
        <begin position="39"/>
        <end position="54"/>
    </location>
</feature>
<name>A0A8X6SAT7_TRICX</name>
<keyword evidence="3" id="KW-1185">Reference proteome</keyword>
<evidence type="ECO:0000313" key="2">
    <source>
        <dbReference type="EMBL" id="GFY09716.1"/>
    </source>
</evidence>
<comment type="caution">
    <text evidence="2">The sequence shown here is derived from an EMBL/GenBank/DDBJ whole genome shotgun (WGS) entry which is preliminary data.</text>
</comment>
<proteinExistence type="predicted"/>
<dbReference type="Proteomes" id="UP000887159">
    <property type="component" value="Unassembled WGS sequence"/>
</dbReference>
<organism evidence="2 3">
    <name type="scientific">Trichonephila clavipes</name>
    <name type="common">Golden silk orbweaver</name>
    <name type="synonym">Nephila clavipes</name>
    <dbReference type="NCBI Taxonomy" id="2585209"/>
    <lineage>
        <taxon>Eukaryota</taxon>
        <taxon>Metazoa</taxon>
        <taxon>Ecdysozoa</taxon>
        <taxon>Arthropoda</taxon>
        <taxon>Chelicerata</taxon>
        <taxon>Arachnida</taxon>
        <taxon>Araneae</taxon>
        <taxon>Araneomorphae</taxon>
        <taxon>Entelegynae</taxon>
        <taxon>Araneoidea</taxon>
        <taxon>Nephilidae</taxon>
        <taxon>Trichonephila</taxon>
    </lineage>
</organism>
<feature type="compositionally biased region" description="Basic and acidic residues" evidence="1">
    <location>
        <begin position="57"/>
        <end position="72"/>
    </location>
</feature>
<sequence>MGPEWHRGNSEGTHGQAKKQTLSREKSRVRTKGKYPVPSSSSSTSSNKSGNCSNRGARKDERSRTSKGRAPERVNLVSTIFSATRYHHQKERTWKAPHPEED</sequence>
<protein>
    <submittedName>
        <fullName evidence="2">Uncharacterized protein</fullName>
    </submittedName>
</protein>
<evidence type="ECO:0000256" key="1">
    <source>
        <dbReference type="SAM" id="MobiDB-lite"/>
    </source>
</evidence>